<dbReference type="RefSeq" id="WP_343855229.1">
    <property type="nucleotide sequence ID" value="NZ_BAAAFI010000049.1"/>
</dbReference>
<comment type="caution">
    <text evidence="1">The sequence shown here is derived from an EMBL/GenBank/DDBJ whole genome shotgun (WGS) entry which is preliminary data.</text>
</comment>
<organism evidence="1 2">
    <name type="scientific">Algoriphagus jejuensis</name>
    <dbReference type="NCBI Taxonomy" id="419934"/>
    <lineage>
        <taxon>Bacteria</taxon>
        <taxon>Pseudomonadati</taxon>
        <taxon>Bacteroidota</taxon>
        <taxon>Cytophagia</taxon>
        <taxon>Cytophagales</taxon>
        <taxon>Cyclobacteriaceae</taxon>
        <taxon>Algoriphagus</taxon>
    </lineage>
</organism>
<sequence length="351" mass="39815">MKKAGIWLVFFSLTLIACVDEIYLEVPAAESNLVIDAWLGPSTDQSYVRVYRSAPFLSGTINPSYTKVPVARMYFEDESGQKTYLFNIPDTTLFYRTQHFKEFETGKKYRLNVLTRTEEEYQSDWVVMPEPSVVEKMDVIPREKPVIVYSSGVPLTVNAVVADLNLSISNPSGEEVGFFIETDGISEVFTTGDSENCICNCYRPVPAMYGGMNLESSKYEQGNRSSVKVGELSVTSLGRFYTESIVKTVSRDNLGYLEQINKQQRSTGSIFDPAPFKIKGNIKSLTEPDKEVMGNFMVFQETTFSQMLYRAEIFRQNPQMNFAFEPTQHVGFYCGTYYTDALPYTPEPFQP</sequence>
<dbReference type="PROSITE" id="PS51257">
    <property type="entry name" value="PROKAR_LIPOPROTEIN"/>
    <property type="match status" value="1"/>
</dbReference>
<proteinExistence type="predicted"/>
<protein>
    <recommendedName>
        <fullName evidence="3">DUF4249 domain-containing protein</fullName>
    </recommendedName>
</protein>
<dbReference type="Pfam" id="PF14054">
    <property type="entry name" value="DUF4249"/>
    <property type="match status" value="1"/>
</dbReference>
<reference evidence="1 2" key="1">
    <citation type="journal article" date="2019" name="Int. J. Syst. Evol. Microbiol.">
        <title>The Global Catalogue of Microorganisms (GCM) 10K type strain sequencing project: providing services to taxonomists for standard genome sequencing and annotation.</title>
        <authorList>
            <consortium name="The Broad Institute Genomics Platform"/>
            <consortium name="The Broad Institute Genome Sequencing Center for Infectious Disease"/>
            <person name="Wu L."/>
            <person name="Ma J."/>
        </authorList>
    </citation>
    <scope>NUCLEOTIDE SEQUENCE [LARGE SCALE GENOMIC DNA]</scope>
    <source>
        <strain evidence="1 2">JCM 16112</strain>
    </source>
</reference>
<accession>A0ABN1N674</accession>
<evidence type="ECO:0000313" key="1">
    <source>
        <dbReference type="EMBL" id="GAA0881367.1"/>
    </source>
</evidence>
<name>A0ABN1N674_9BACT</name>
<dbReference type="InterPro" id="IPR025345">
    <property type="entry name" value="DUF4249"/>
</dbReference>
<dbReference type="EMBL" id="BAAAFI010000049">
    <property type="protein sequence ID" value="GAA0881367.1"/>
    <property type="molecule type" value="Genomic_DNA"/>
</dbReference>
<dbReference type="Proteomes" id="UP001500469">
    <property type="component" value="Unassembled WGS sequence"/>
</dbReference>
<evidence type="ECO:0008006" key="3">
    <source>
        <dbReference type="Google" id="ProtNLM"/>
    </source>
</evidence>
<evidence type="ECO:0000313" key="2">
    <source>
        <dbReference type="Proteomes" id="UP001500469"/>
    </source>
</evidence>
<gene>
    <name evidence="1" type="ORF">GCM10009119_43370</name>
</gene>
<keyword evidence="2" id="KW-1185">Reference proteome</keyword>